<keyword evidence="4 7" id="KW-0833">Ubl conjugation pathway</keyword>
<dbReference type="PIRSF" id="PIRSF038120">
    <property type="entry name" value="Ubiquitinyl_hydrolase_UCH37"/>
    <property type="match status" value="1"/>
</dbReference>
<evidence type="ECO:0000259" key="13">
    <source>
        <dbReference type="PROSITE" id="PS52048"/>
    </source>
</evidence>
<dbReference type="InterPro" id="IPR041507">
    <property type="entry name" value="UCH_C"/>
</dbReference>
<evidence type="ECO:0000256" key="4">
    <source>
        <dbReference type="ARBA" id="ARBA00022786"/>
    </source>
</evidence>
<dbReference type="PROSITE" id="PS52049">
    <property type="entry name" value="ULD"/>
    <property type="match status" value="1"/>
</dbReference>
<evidence type="ECO:0000256" key="8">
    <source>
        <dbReference type="PIRSR" id="PIRSR038120-1"/>
    </source>
</evidence>
<dbReference type="PANTHER" id="PTHR10589:SF16">
    <property type="entry name" value="UBIQUITIN CARBOXYL-TERMINAL HYDROLASE ISOZYME L5"/>
    <property type="match status" value="1"/>
</dbReference>
<dbReference type="PANTHER" id="PTHR10589">
    <property type="entry name" value="UBIQUITIN CARBOXYL-TERMINAL HYDROLASE"/>
    <property type="match status" value="1"/>
</dbReference>
<accession>A0A8J8NDH3</accession>
<keyword evidence="12" id="KW-0175">Coiled coil</keyword>
<dbReference type="InterPro" id="IPR036959">
    <property type="entry name" value="Peptidase_C12_UCH_sf"/>
</dbReference>
<dbReference type="FunFam" id="3.40.532.10:FF:000009">
    <property type="entry name" value="Ubiquitin carboxyl-terminal hydrolase"/>
    <property type="match status" value="1"/>
</dbReference>
<feature type="coiled-coil region" evidence="12">
    <location>
        <begin position="222"/>
        <end position="249"/>
    </location>
</feature>
<feature type="domain" description="UCH catalytic" evidence="13">
    <location>
        <begin position="5"/>
        <end position="226"/>
    </location>
</feature>
<evidence type="ECO:0000256" key="6">
    <source>
        <dbReference type="ARBA" id="ARBA00022807"/>
    </source>
</evidence>
<dbReference type="AlphaFoldDB" id="A0A8J8NDH3"/>
<dbReference type="GO" id="GO:0006511">
    <property type="term" value="P:ubiquitin-dependent protein catabolic process"/>
    <property type="evidence" value="ECO:0007669"/>
    <property type="project" value="UniProtKB-UniRule"/>
</dbReference>
<evidence type="ECO:0000256" key="3">
    <source>
        <dbReference type="ARBA" id="ARBA00022670"/>
    </source>
</evidence>
<dbReference type="InterPro" id="IPR001578">
    <property type="entry name" value="Peptidase_C12_UCH"/>
</dbReference>
<feature type="coiled-coil region" evidence="12">
    <location>
        <begin position="285"/>
        <end position="312"/>
    </location>
</feature>
<dbReference type="EC" id="3.4.19.12" evidence="7 11"/>
<name>A0A8J8NDH3_HALGN</name>
<evidence type="ECO:0000256" key="12">
    <source>
        <dbReference type="SAM" id="Coils"/>
    </source>
</evidence>
<feature type="site" description="Important for enzyme activity" evidence="9 10">
    <location>
        <position position="180"/>
    </location>
</feature>
<comment type="catalytic activity">
    <reaction evidence="1 7 10 11">
        <text>Thiol-dependent hydrolysis of ester, thioester, amide, peptide and isopeptide bonds formed by the C-terminal Gly of ubiquitin (a 76-residue protein attached to proteins as an intracellular targeting signal).</text>
        <dbReference type="EC" id="3.4.19.12"/>
    </reaction>
</comment>
<dbReference type="GO" id="GO:0004843">
    <property type="term" value="F:cysteine-type deubiquitinase activity"/>
    <property type="evidence" value="ECO:0007669"/>
    <property type="project" value="UniProtKB-UniRule"/>
</dbReference>
<organism evidence="14 15">
    <name type="scientific">Halteria grandinella</name>
    <dbReference type="NCBI Taxonomy" id="5974"/>
    <lineage>
        <taxon>Eukaryota</taxon>
        <taxon>Sar</taxon>
        <taxon>Alveolata</taxon>
        <taxon>Ciliophora</taxon>
        <taxon>Intramacronucleata</taxon>
        <taxon>Spirotrichea</taxon>
        <taxon>Stichotrichia</taxon>
        <taxon>Sporadotrichida</taxon>
        <taxon>Halteriidae</taxon>
        <taxon>Halteria</taxon>
    </lineage>
</organism>
<evidence type="ECO:0000313" key="14">
    <source>
        <dbReference type="EMBL" id="TNV72716.1"/>
    </source>
</evidence>
<evidence type="ECO:0000256" key="11">
    <source>
        <dbReference type="RuleBase" id="RU361215"/>
    </source>
</evidence>
<dbReference type="Proteomes" id="UP000785679">
    <property type="component" value="Unassembled WGS sequence"/>
</dbReference>
<keyword evidence="6 7" id="KW-0788">Thiol protease</keyword>
<dbReference type="InterPro" id="IPR038765">
    <property type="entry name" value="Papain-like_cys_pep_sf"/>
</dbReference>
<dbReference type="EMBL" id="RRYP01021210">
    <property type="protein sequence ID" value="TNV72716.1"/>
    <property type="molecule type" value="Genomic_DNA"/>
</dbReference>
<sequence length="365" mass="41657">MSGGKWCTIESDPGVFTELIKQIGVKGVQVDELVTLEDEELAQIKPIYGLIFLFKWQQDPASADKRDPLTPEQTDPELFFANQVINDACATYALLSILMNRAVDLDIGDELRNLKDFSLALPSRDRGWAIGNSEIIRSAHNSFSRQDPFEIEYDKKSGEKEDAFHFISYVPFNGQLYELDGLQKGPICYGECTEQDWIEKARAEVQKRIARYESSEIRFTLLALVADKKELAEREIQRLKLIRSGLQKHLGLDQSDMSDSEDFSSVQKELDTLLGEGRETVAASLEELSTSIANQEMRIMQENERQARWKAENERRRHNYVPLIFELLQQLAKKNMLEGMFKEAVEAKKKKQEEKKAKKAAAAGK</sequence>
<dbReference type="Gene3D" id="1.20.58.860">
    <property type="match status" value="1"/>
</dbReference>
<keyword evidence="15" id="KW-1185">Reference proteome</keyword>
<feature type="site" description="Transition state stabilizer" evidence="10">
    <location>
        <position position="83"/>
    </location>
</feature>
<evidence type="ECO:0000256" key="2">
    <source>
        <dbReference type="ARBA" id="ARBA00009326"/>
    </source>
</evidence>
<dbReference type="GO" id="GO:0005737">
    <property type="term" value="C:cytoplasm"/>
    <property type="evidence" value="ECO:0007669"/>
    <property type="project" value="TreeGrafter"/>
</dbReference>
<feature type="active site" description="Proton donor" evidence="8 10">
    <location>
        <position position="165"/>
    </location>
</feature>
<proteinExistence type="inferred from homology"/>
<comment type="similarity">
    <text evidence="2 7 10 11">Belongs to the peptidase C12 family.</text>
</comment>
<dbReference type="SUPFAM" id="SSF54001">
    <property type="entry name" value="Cysteine proteinases"/>
    <property type="match status" value="1"/>
</dbReference>
<feature type="active site" description="Nucleophile" evidence="8 10">
    <location>
        <position position="89"/>
    </location>
</feature>
<evidence type="ECO:0000256" key="7">
    <source>
        <dbReference type="PIRNR" id="PIRNR038120"/>
    </source>
</evidence>
<evidence type="ECO:0000256" key="10">
    <source>
        <dbReference type="PROSITE-ProRule" id="PRU01393"/>
    </source>
</evidence>
<dbReference type="Gene3D" id="3.40.532.10">
    <property type="entry name" value="Peptidase C12, ubiquitin carboxyl-terminal hydrolase"/>
    <property type="match status" value="1"/>
</dbReference>
<keyword evidence="3 7" id="KW-0645">Protease</keyword>
<dbReference type="PRINTS" id="PR00707">
    <property type="entry name" value="UBCTHYDRLASE"/>
</dbReference>
<evidence type="ECO:0000256" key="5">
    <source>
        <dbReference type="ARBA" id="ARBA00022801"/>
    </source>
</evidence>
<dbReference type="Pfam" id="PF01088">
    <property type="entry name" value="Peptidase_C12"/>
    <property type="match status" value="1"/>
</dbReference>
<reference evidence="14" key="1">
    <citation type="submission" date="2019-06" db="EMBL/GenBank/DDBJ databases">
        <authorList>
            <person name="Zheng W."/>
        </authorList>
    </citation>
    <scope>NUCLEOTIDE SEQUENCE</scope>
    <source>
        <strain evidence="14">QDHG01</strain>
    </source>
</reference>
<dbReference type="PROSITE" id="PS52048">
    <property type="entry name" value="UCH_DOMAIN"/>
    <property type="match status" value="1"/>
</dbReference>
<protein>
    <recommendedName>
        <fullName evidence="7 11">Ubiquitin carboxyl-terminal hydrolase</fullName>
        <ecNumber evidence="7 11">3.4.19.12</ecNumber>
    </recommendedName>
</protein>
<dbReference type="CDD" id="cd09617">
    <property type="entry name" value="Peptidase_C12_UCH37_BAP1"/>
    <property type="match status" value="1"/>
</dbReference>
<comment type="caution">
    <text evidence="14">The sequence shown here is derived from an EMBL/GenBank/DDBJ whole genome shotgun (WGS) entry which is preliminary data.</text>
</comment>
<dbReference type="OrthoDB" id="1924260at2759"/>
<evidence type="ECO:0000313" key="15">
    <source>
        <dbReference type="Proteomes" id="UP000785679"/>
    </source>
</evidence>
<keyword evidence="5 7" id="KW-0378">Hydrolase</keyword>
<evidence type="ECO:0000256" key="9">
    <source>
        <dbReference type="PIRSR" id="PIRSR038120-2"/>
    </source>
</evidence>
<dbReference type="GO" id="GO:0016579">
    <property type="term" value="P:protein deubiquitination"/>
    <property type="evidence" value="ECO:0007669"/>
    <property type="project" value="InterPro"/>
</dbReference>
<dbReference type="InterPro" id="IPR017390">
    <property type="entry name" value="Ubiquitinyl_hydrolase_UCH37"/>
</dbReference>
<evidence type="ECO:0000256" key="1">
    <source>
        <dbReference type="ARBA" id="ARBA00000707"/>
    </source>
</evidence>
<gene>
    <name evidence="14" type="ORF">FGO68_gene13783</name>
</gene>
<dbReference type="Pfam" id="PF18031">
    <property type="entry name" value="UCH_C"/>
    <property type="match status" value="1"/>
</dbReference>